<evidence type="ECO:0000259" key="1">
    <source>
        <dbReference type="PROSITE" id="PS50188"/>
    </source>
</evidence>
<dbReference type="InterPro" id="IPR003877">
    <property type="entry name" value="SPRY_dom"/>
</dbReference>
<keyword evidence="3" id="KW-1185">Reference proteome</keyword>
<dbReference type="VEuPathDB" id="FungiDB:RhiirFUN_008628"/>
<name>A0A2I1G1X9_9GLOM</name>
<organism evidence="2 3">
    <name type="scientific">Rhizophagus irregularis</name>
    <dbReference type="NCBI Taxonomy" id="588596"/>
    <lineage>
        <taxon>Eukaryota</taxon>
        <taxon>Fungi</taxon>
        <taxon>Fungi incertae sedis</taxon>
        <taxon>Mucoromycota</taxon>
        <taxon>Glomeromycotina</taxon>
        <taxon>Glomeromycetes</taxon>
        <taxon>Glomerales</taxon>
        <taxon>Glomeraceae</taxon>
        <taxon>Rhizophagus</taxon>
    </lineage>
</organism>
<feature type="domain" description="B30.2/SPRY" evidence="1">
    <location>
        <begin position="394"/>
        <end position="582"/>
    </location>
</feature>
<proteinExistence type="predicted"/>
<dbReference type="VEuPathDB" id="FungiDB:FUN_008266"/>
<reference evidence="2 3" key="1">
    <citation type="submission" date="2015-10" db="EMBL/GenBank/DDBJ databases">
        <title>Genome analyses suggest a sexual origin of heterokaryosis in a supposedly ancient asexual fungus.</title>
        <authorList>
            <person name="Ropars J."/>
            <person name="Sedzielewska K."/>
            <person name="Noel J."/>
            <person name="Charron P."/>
            <person name="Farinelli L."/>
            <person name="Marton T."/>
            <person name="Kruger M."/>
            <person name="Pelin A."/>
            <person name="Brachmann A."/>
            <person name="Corradi N."/>
        </authorList>
    </citation>
    <scope>NUCLEOTIDE SEQUENCE [LARGE SCALE GENOMIC DNA]</scope>
    <source>
        <strain evidence="2 3">A4</strain>
    </source>
</reference>
<dbReference type="SUPFAM" id="SSF49899">
    <property type="entry name" value="Concanavalin A-like lectins/glucanases"/>
    <property type="match status" value="1"/>
</dbReference>
<gene>
    <name evidence="2" type="ORF">RhiirA4_495236</name>
</gene>
<dbReference type="Proteomes" id="UP000234323">
    <property type="component" value="Unassembled WGS sequence"/>
</dbReference>
<dbReference type="InterPro" id="IPR013320">
    <property type="entry name" value="ConA-like_dom_sf"/>
</dbReference>
<evidence type="ECO:0000313" key="3">
    <source>
        <dbReference type="Proteomes" id="UP000234323"/>
    </source>
</evidence>
<dbReference type="Pfam" id="PF00622">
    <property type="entry name" value="SPRY"/>
    <property type="match status" value="1"/>
</dbReference>
<feature type="non-terminal residue" evidence="2">
    <location>
        <position position="1"/>
    </location>
</feature>
<evidence type="ECO:0000313" key="2">
    <source>
        <dbReference type="EMBL" id="PKY40634.1"/>
    </source>
</evidence>
<dbReference type="AlphaFoldDB" id="A0A2I1G1X9"/>
<dbReference type="InterPro" id="IPR043136">
    <property type="entry name" value="B30.2/SPRY_sf"/>
</dbReference>
<protein>
    <recommendedName>
        <fullName evidence="1">B30.2/SPRY domain-containing protein</fullName>
    </recommendedName>
</protein>
<comment type="caution">
    <text evidence="2">The sequence shown here is derived from an EMBL/GenBank/DDBJ whole genome shotgun (WGS) entry which is preliminary data.</text>
</comment>
<dbReference type="PROSITE" id="PS50188">
    <property type="entry name" value="B302_SPRY"/>
    <property type="match status" value="1"/>
</dbReference>
<accession>A0A2I1G1X9</accession>
<dbReference type="Gene3D" id="2.60.120.920">
    <property type="match status" value="1"/>
</dbReference>
<sequence>TSKVENLKVDNIVEIYYASVHFDLIDLQDHIIEFIQSLINENVDTGKKLLSECVRKFSLEADNKMVHILVQCVAKNKLEKRDRDSLSLEGLRYLLKKTFDARIPFATSEFNIWGYSLMKAIRTVTQTNTLVEQILNDESSFSTCEPQVIEEIKNHMTPLIDYINLNRMDAEEIKHIELFNIHTIEKLKNVYRSVAVNEESEFIRGIPVFRWRNDNVDNTVNVYNDGFTVETYINISNARKVTRRSGFSLFKGAREKKYTTIMGLATRSDVFNSYIIIKSAAEYFNYVYHEKNINVDWVAKNKLEKDINDSLSLKGLRYLLEKTFNTKIPFATPEFNIWEYSLTKAIRKVMKKETLVKEILNKNSFSICNPQQIEELNLCLTPLISYIDLNRMNAKEIKQQVAPFNIYSDKKISDVYYSKALNEELEFIRGAPIFKWKNNGMNKLFNVPNNGFTVTAFIQESVLGDLIFKGKGVYEWNILIEKLNNKVYIGICDINVSLKKNDQGYHGWVLGSDGYVYHEKKWKWYDAKFKEGDKVTIHLNMKNGTCAFSVNNIRKPTVSEWNISSQVSPIVSLGYGSKLRIE</sequence>
<dbReference type="InterPro" id="IPR001870">
    <property type="entry name" value="B30.2/SPRY"/>
</dbReference>
<dbReference type="EMBL" id="LLXI01000111">
    <property type="protein sequence ID" value="PKY40634.1"/>
    <property type="molecule type" value="Genomic_DNA"/>
</dbReference>